<organism evidence="3 4">
    <name type="scientific">Pseudoflavonifractor capillosus ATCC 29799</name>
    <dbReference type="NCBI Taxonomy" id="411467"/>
    <lineage>
        <taxon>Bacteria</taxon>
        <taxon>Bacillati</taxon>
        <taxon>Bacillota</taxon>
        <taxon>Clostridia</taxon>
        <taxon>Eubacteriales</taxon>
        <taxon>Oscillospiraceae</taxon>
        <taxon>Pseudoflavonifractor</taxon>
    </lineage>
</organism>
<dbReference type="Proteomes" id="UP000003639">
    <property type="component" value="Unassembled WGS sequence"/>
</dbReference>
<dbReference type="Gene3D" id="3.30.110.40">
    <property type="entry name" value="TusA-like domain"/>
    <property type="match status" value="1"/>
</dbReference>
<dbReference type="STRING" id="411467.BACCAP_04763"/>
<dbReference type="CDD" id="cd03421">
    <property type="entry name" value="SirA_like_N"/>
    <property type="match status" value="1"/>
</dbReference>
<evidence type="ECO:0000313" key="3">
    <source>
        <dbReference type="EMBL" id="EDM97431.1"/>
    </source>
</evidence>
<dbReference type="InterPro" id="IPR001455">
    <property type="entry name" value="TusA-like"/>
</dbReference>
<accession>A6P2N1</accession>
<sequence>MKLLDARGLSCPEPVIMTRKAMATGESAYQVVVDNPTAKENVTRYAVHQGYKVSVEEKDGEFTLSITK</sequence>
<dbReference type="AlphaFoldDB" id="A6P2N1"/>
<comment type="caution">
    <text evidence="3">The sequence shown here is derived from an EMBL/GenBank/DDBJ whole genome shotgun (WGS) entry which is preliminary data.</text>
</comment>
<dbReference type="Pfam" id="PF01206">
    <property type="entry name" value="TusA"/>
    <property type="match status" value="1"/>
</dbReference>
<feature type="domain" description="UPF0033" evidence="2">
    <location>
        <begin position="4"/>
        <end position="68"/>
    </location>
</feature>
<gene>
    <name evidence="3" type="ORF">BACCAP_04763</name>
</gene>
<dbReference type="EMBL" id="AAXG02000055">
    <property type="protein sequence ID" value="EDM97431.1"/>
    <property type="molecule type" value="Genomic_DNA"/>
</dbReference>
<name>A6P2N1_9FIRM</name>
<evidence type="ECO:0000313" key="4">
    <source>
        <dbReference type="Proteomes" id="UP000003639"/>
    </source>
</evidence>
<protein>
    <recommendedName>
        <fullName evidence="2">UPF0033 domain-containing protein</fullName>
    </recommendedName>
</protein>
<dbReference type="eggNOG" id="COG0425">
    <property type="taxonomic scope" value="Bacteria"/>
</dbReference>
<dbReference type="InterPro" id="IPR036868">
    <property type="entry name" value="TusA-like_sf"/>
</dbReference>
<keyword evidence="4" id="KW-1185">Reference proteome</keyword>
<evidence type="ECO:0000256" key="1">
    <source>
        <dbReference type="ARBA" id="ARBA00008984"/>
    </source>
</evidence>
<dbReference type="PANTHER" id="PTHR33279:SF6">
    <property type="entry name" value="SULFUR CARRIER PROTEIN YEDF-RELATED"/>
    <property type="match status" value="1"/>
</dbReference>
<dbReference type="RefSeq" id="WP_006575206.1">
    <property type="nucleotide sequence ID" value="NZ_AAXG02000055.1"/>
</dbReference>
<reference evidence="3 4" key="1">
    <citation type="submission" date="2007-04" db="EMBL/GenBank/DDBJ databases">
        <authorList>
            <person name="Fulton L."/>
            <person name="Clifton S."/>
            <person name="Fulton B."/>
            <person name="Xu J."/>
            <person name="Minx P."/>
            <person name="Pepin K.H."/>
            <person name="Johnson M."/>
            <person name="Thiruvilangam P."/>
            <person name="Bhonagiri V."/>
            <person name="Nash W.E."/>
            <person name="Mardis E.R."/>
            <person name="Wilson R.K."/>
        </authorList>
    </citation>
    <scope>NUCLEOTIDE SEQUENCE [LARGE SCALE GENOMIC DNA]</scope>
    <source>
        <strain evidence="3 4">ATCC 29799</strain>
    </source>
</reference>
<dbReference type="PANTHER" id="PTHR33279">
    <property type="entry name" value="SULFUR CARRIER PROTEIN YEDF-RELATED"/>
    <property type="match status" value="1"/>
</dbReference>
<reference evidence="3 4" key="2">
    <citation type="submission" date="2007-06" db="EMBL/GenBank/DDBJ databases">
        <title>Draft genome sequence of Pseudoflavonifractor capillosus ATCC 29799.</title>
        <authorList>
            <person name="Sudarsanam P."/>
            <person name="Ley R."/>
            <person name="Guruge J."/>
            <person name="Turnbaugh P.J."/>
            <person name="Mahowald M."/>
            <person name="Liep D."/>
            <person name="Gordon J."/>
        </authorList>
    </citation>
    <scope>NUCLEOTIDE SEQUENCE [LARGE SCALE GENOMIC DNA]</scope>
    <source>
        <strain evidence="3 4">ATCC 29799</strain>
    </source>
</reference>
<dbReference type="OrthoDB" id="9797352at2"/>
<comment type="similarity">
    <text evidence="1">Belongs to the sulfur carrier protein TusA family.</text>
</comment>
<proteinExistence type="inferred from homology"/>
<dbReference type="SUPFAM" id="SSF64307">
    <property type="entry name" value="SirA-like"/>
    <property type="match status" value="1"/>
</dbReference>
<evidence type="ECO:0000259" key="2">
    <source>
        <dbReference type="Pfam" id="PF01206"/>
    </source>
</evidence>